<dbReference type="GO" id="GO:0006622">
    <property type="term" value="P:protein targeting to lysosome"/>
    <property type="evidence" value="ECO:0007669"/>
    <property type="project" value="TreeGrafter"/>
</dbReference>
<evidence type="ECO:0000256" key="8">
    <source>
        <dbReference type="ARBA" id="ARBA00022753"/>
    </source>
</evidence>
<evidence type="ECO:0000259" key="18">
    <source>
        <dbReference type="PROSITE" id="PS50195"/>
    </source>
</evidence>
<keyword evidence="5" id="KW-0813">Transport</keyword>
<keyword evidence="9" id="KW-0653">Protein transport</keyword>
<dbReference type="GO" id="GO:0035091">
    <property type="term" value="F:phosphatidylinositol binding"/>
    <property type="evidence" value="ECO:0007669"/>
    <property type="project" value="InterPro"/>
</dbReference>
<evidence type="ECO:0000256" key="7">
    <source>
        <dbReference type="ARBA" id="ARBA00022553"/>
    </source>
</evidence>
<dbReference type="Proteomes" id="UP001314229">
    <property type="component" value="Unassembled WGS sequence"/>
</dbReference>
<keyword evidence="6" id="KW-0963">Cytoplasm</keyword>
<comment type="caution">
    <text evidence="19">The sequence shown here is derived from an EMBL/GenBank/DDBJ whole genome shotgun (WGS) entry which is preliminary data.</text>
</comment>
<evidence type="ECO:0000256" key="12">
    <source>
        <dbReference type="ARBA" id="ARBA00023136"/>
    </source>
</evidence>
<evidence type="ECO:0000256" key="10">
    <source>
        <dbReference type="ARBA" id="ARBA00023054"/>
    </source>
</evidence>
<keyword evidence="10 16" id="KW-0175">Coiled coil</keyword>
<keyword evidence="12" id="KW-0472">Membrane</keyword>
<comment type="subunit">
    <text evidence="14">Homooligomer. Interacts with EGFR.</text>
</comment>
<accession>A0AAV1MZZ5</accession>
<keyword evidence="20" id="KW-1185">Reference proteome</keyword>
<dbReference type="InterPro" id="IPR001683">
    <property type="entry name" value="PX_dom"/>
</dbReference>
<dbReference type="GO" id="GO:0008333">
    <property type="term" value="P:endosome to lysosome transport"/>
    <property type="evidence" value="ECO:0007669"/>
    <property type="project" value="TreeGrafter"/>
</dbReference>
<dbReference type="FunFam" id="3.30.1520.10:FF:000011">
    <property type="entry name" value="Putative sorting nexin-16"/>
    <property type="match status" value="1"/>
</dbReference>
<reference evidence="19 20" key="1">
    <citation type="submission" date="2024-01" db="EMBL/GenBank/DDBJ databases">
        <authorList>
            <person name="Alioto T."/>
            <person name="Alioto T."/>
            <person name="Gomez Garrido J."/>
        </authorList>
    </citation>
    <scope>NUCLEOTIDE SEQUENCE [LARGE SCALE GENOMIC DNA]</scope>
</reference>
<dbReference type="GO" id="GO:0031902">
    <property type="term" value="C:late endosome membrane"/>
    <property type="evidence" value="ECO:0007669"/>
    <property type="project" value="UniProtKB-SubCell"/>
</dbReference>
<evidence type="ECO:0000256" key="5">
    <source>
        <dbReference type="ARBA" id="ARBA00022448"/>
    </source>
</evidence>
<evidence type="ECO:0000313" key="20">
    <source>
        <dbReference type="Proteomes" id="UP001314229"/>
    </source>
</evidence>
<evidence type="ECO:0000256" key="9">
    <source>
        <dbReference type="ARBA" id="ARBA00022927"/>
    </source>
</evidence>
<name>A0AAV1MZZ5_SCOSC</name>
<dbReference type="AlphaFoldDB" id="A0AAV1MZZ5"/>
<evidence type="ECO:0000256" key="11">
    <source>
        <dbReference type="ARBA" id="ARBA00023121"/>
    </source>
</evidence>
<evidence type="ECO:0000256" key="6">
    <source>
        <dbReference type="ARBA" id="ARBA00022490"/>
    </source>
</evidence>
<evidence type="ECO:0000313" key="19">
    <source>
        <dbReference type="EMBL" id="CAK6952244.1"/>
    </source>
</evidence>
<evidence type="ECO:0000256" key="4">
    <source>
        <dbReference type="ARBA" id="ARBA00004496"/>
    </source>
</evidence>
<evidence type="ECO:0000256" key="3">
    <source>
        <dbReference type="ARBA" id="ARBA00004492"/>
    </source>
</evidence>
<comment type="subcellular location">
    <subcellularLocation>
        <location evidence="4">Cytoplasm</location>
    </subcellularLocation>
    <subcellularLocation>
        <location evidence="1">Early endosome membrane</location>
    </subcellularLocation>
    <subcellularLocation>
        <location evidence="3">Late endosome membrane</location>
        <topology evidence="3">Peripheral membrane protein</topology>
        <orientation evidence="3">Cytoplasmic side</orientation>
    </subcellularLocation>
    <subcellularLocation>
        <location evidence="2">Lysosome</location>
    </subcellularLocation>
</comment>
<dbReference type="PANTHER" id="PTHR22999:SF23">
    <property type="entry name" value="SORTING NEXIN-16"/>
    <property type="match status" value="1"/>
</dbReference>
<evidence type="ECO:0000256" key="16">
    <source>
        <dbReference type="SAM" id="Coils"/>
    </source>
</evidence>
<dbReference type="SUPFAM" id="SSF64268">
    <property type="entry name" value="PX domain"/>
    <property type="match status" value="1"/>
</dbReference>
<dbReference type="Gene3D" id="3.30.1520.10">
    <property type="entry name" value="Phox-like domain"/>
    <property type="match status" value="1"/>
</dbReference>
<protein>
    <recommendedName>
        <fullName evidence="15">Sorting nexin-16</fullName>
    </recommendedName>
</protein>
<keyword evidence="8" id="KW-0967">Endosome</keyword>
<organism evidence="19 20">
    <name type="scientific">Scomber scombrus</name>
    <name type="common">Atlantic mackerel</name>
    <name type="synonym">Scomber vernalis</name>
    <dbReference type="NCBI Taxonomy" id="13677"/>
    <lineage>
        <taxon>Eukaryota</taxon>
        <taxon>Metazoa</taxon>
        <taxon>Chordata</taxon>
        <taxon>Craniata</taxon>
        <taxon>Vertebrata</taxon>
        <taxon>Euteleostomi</taxon>
        <taxon>Actinopterygii</taxon>
        <taxon>Neopterygii</taxon>
        <taxon>Teleostei</taxon>
        <taxon>Neoteleostei</taxon>
        <taxon>Acanthomorphata</taxon>
        <taxon>Pelagiaria</taxon>
        <taxon>Scombriformes</taxon>
        <taxon>Scombridae</taxon>
        <taxon>Scomber</taxon>
    </lineage>
</organism>
<dbReference type="Pfam" id="PF00787">
    <property type="entry name" value="PX"/>
    <property type="match status" value="1"/>
</dbReference>
<feature type="region of interest" description="Disordered" evidence="17">
    <location>
        <begin position="287"/>
        <end position="319"/>
    </location>
</feature>
<feature type="coiled-coil region" evidence="16">
    <location>
        <begin position="207"/>
        <end position="248"/>
    </location>
</feature>
<keyword evidence="7" id="KW-0597">Phosphoprotein</keyword>
<dbReference type="EMBL" id="CAWUFR010000009">
    <property type="protein sequence ID" value="CAK6952244.1"/>
    <property type="molecule type" value="Genomic_DNA"/>
</dbReference>
<evidence type="ECO:0000256" key="1">
    <source>
        <dbReference type="ARBA" id="ARBA00004146"/>
    </source>
</evidence>
<dbReference type="PANTHER" id="PTHR22999">
    <property type="entry name" value="PX SERINE/THREONINE KINASE PXK"/>
    <property type="match status" value="1"/>
</dbReference>
<dbReference type="GO" id="GO:0045022">
    <property type="term" value="P:early endosome to late endosome transport"/>
    <property type="evidence" value="ECO:0007669"/>
    <property type="project" value="TreeGrafter"/>
</dbReference>
<dbReference type="PROSITE" id="PS50195">
    <property type="entry name" value="PX"/>
    <property type="match status" value="1"/>
</dbReference>
<proteinExistence type="predicted"/>
<gene>
    <name evidence="19" type="ORF">FSCOSCO3_A022230</name>
</gene>
<dbReference type="SMART" id="SM00312">
    <property type="entry name" value="PX"/>
    <property type="match status" value="1"/>
</dbReference>
<feature type="compositionally biased region" description="Basic and acidic residues" evidence="17">
    <location>
        <begin position="310"/>
        <end position="319"/>
    </location>
</feature>
<evidence type="ECO:0000256" key="15">
    <source>
        <dbReference type="ARBA" id="ARBA00071931"/>
    </source>
</evidence>
<dbReference type="GO" id="GO:0031901">
    <property type="term" value="C:early endosome membrane"/>
    <property type="evidence" value="ECO:0007669"/>
    <property type="project" value="UniProtKB-SubCell"/>
</dbReference>
<evidence type="ECO:0000256" key="2">
    <source>
        <dbReference type="ARBA" id="ARBA00004371"/>
    </source>
</evidence>
<dbReference type="InterPro" id="IPR036871">
    <property type="entry name" value="PX_dom_sf"/>
</dbReference>
<dbReference type="InterPro" id="IPR051837">
    <property type="entry name" value="SortingNexin/PXDomain-PKLike"/>
</dbReference>
<evidence type="ECO:0000256" key="17">
    <source>
        <dbReference type="SAM" id="MobiDB-lite"/>
    </source>
</evidence>
<sequence>MRATDKRLFSLLKRQGVRGQQQQEPLSSVFKAGGFVVANDDTEREFPQLEELDPGITADKSQSRPQGGMLDGSISLLEGEREFGESWVERPITPTLLGYEIREDRAKFTVYKILVTGSEADSWVIFRRYTDFCRLNDKLKELFPGFRLGLPPKRWFKDNYEEEFLEERQIGLQTFLQNLMSHKDIISSESVKRFLCLVEPPSPFDSLEESRAFCETLEETNHRLQRELLEKQREVDTLKMTLEERENHINLLAKKVKALPLSSDSFERLCDLPATVVTDTHREGDTDVNGCNNDVTEEVDNGRGYSITKTDQETSPETR</sequence>
<dbReference type="GO" id="GO:0005764">
    <property type="term" value="C:lysosome"/>
    <property type="evidence" value="ECO:0007669"/>
    <property type="project" value="UniProtKB-SubCell"/>
</dbReference>
<keyword evidence="13" id="KW-0458">Lysosome</keyword>
<evidence type="ECO:0000256" key="13">
    <source>
        <dbReference type="ARBA" id="ARBA00023228"/>
    </source>
</evidence>
<feature type="domain" description="PX" evidence="18">
    <location>
        <begin position="89"/>
        <end position="202"/>
    </location>
</feature>
<keyword evidence="11" id="KW-0446">Lipid-binding</keyword>
<evidence type="ECO:0000256" key="14">
    <source>
        <dbReference type="ARBA" id="ARBA00063452"/>
    </source>
</evidence>